<dbReference type="InterPro" id="IPR051400">
    <property type="entry name" value="HAD-like_hydrolase"/>
</dbReference>
<dbReference type="RefSeq" id="WP_089281382.1">
    <property type="nucleotide sequence ID" value="NZ_FZOJ01000002.1"/>
</dbReference>
<dbReference type="InterPro" id="IPR023214">
    <property type="entry name" value="HAD_sf"/>
</dbReference>
<evidence type="ECO:0000256" key="1">
    <source>
        <dbReference type="ARBA" id="ARBA00001946"/>
    </source>
</evidence>
<dbReference type="Gene3D" id="1.10.150.240">
    <property type="entry name" value="Putative phosphatase, domain 2"/>
    <property type="match status" value="1"/>
</dbReference>
<dbReference type="SFLD" id="SFLDG01129">
    <property type="entry name" value="C1.5:_HAD__Beta-PGM__Phosphata"/>
    <property type="match status" value="1"/>
</dbReference>
<dbReference type="NCBIfam" id="TIGR01662">
    <property type="entry name" value="HAD-SF-IIIA"/>
    <property type="match status" value="1"/>
</dbReference>
<dbReference type="AlphaFoldDB" id="A0A239AQ74"/>
<dbReference type="GO" id="GO:0016791">
    <property type="term" value="F:phosphatase activity"/>
    <property type="evidence" value="ECO:0007669"/>
    <property type="project" value="TreeGrafter"/>
</dbReference>
<evidence type="ECO:0000256" key="4">
    <source>
        <dbReference type="ARBA" id="ARBA00022842"/>
    </source>
</evidence>
<gene>
    <name evidence="5" type="ORF">SAMN05446037_1002195</name>
</gene>
<comment type="cofactor">
    <cofactor evidence="1">
        <name>Mg(2+)</name>
        <dbReference type="ChEBI" id="CHEBI:18420"/>
    </cofactor>
</comment>
<evidence type="ECO:0000256" key="3">
    <source>
        <dbReference type="ARBA" id="ARBA00022801"/>
    </source>
</evidence>
<evidence type="ECO:0000313" key="5">
    <source>
        <dbReference type="EMBL" id="SNR97825.1"/>
    </source>
</evidence>
<dbReference type="PANTHER" id="PTHR46470:SF2">
    <property type="entry name" value="GLYCERALDEHYDE 3-PHOSPHATE PHOSPHATASE"/>
    <property type="match status" value="1"/>
</dbReference>
<dbReference type="Proteomes" id="UP000198304">
    <property type="component" value="Unassembled WGS sequence"/>
</dbReference>
<dbReference type="Pfam" id="PF00702">
    <property type="entry name" value="Hydrolase"/>
    <property type="match status" value="1"/>
</dbReference>
<keyword evidence="2" id="KW-0479">Metal-binding</keyword>
<sequence length="249" mass="28597">MKINTVLFDMGGTLEDISFDTENRLKASKDLMEYLDKKSIPLNISLEEFFEILQKRNNEYASWSEKTFIEASPCDIWSKWHLKDFNIEERILKEIGEELAVMWETKFYRRKCKKEAPEMLKSLKDRGYKLGIVSNTSSQTQVFSSLELYGIKEYFQWVSLSSIHGYRKPRISIFTEALEAMDSIPNEAVYVGDTISRDVIGSKAAGFALAIQIKSFLTNLKDTNVGDHGADYVIEDLNEIVNVLDKVNS</sequence>
<accession>A0A239AQ74</accession>
<dbReference type="SFLD" id="SFLDS00003">
    <property type="entry name" value="Haloacid_Dehalogenase"/>
    <property type="match status" value="1"/>
</dbReference>
<dbReference type="NCBIfam" id="TIGR01549">
    <property type="entry name" value="HAD-SF-IA-v1"/>
    <property type="match status" value="1"/>
</dbReference>
<keyword evidence="4" id="KW-0460">Magnesium</keyword>
<dbReference type="OrthoDB" id="9802350at2"/>
<dbReference type="EMBL" id="FZOJ01000002">
    <property type="protein sequence ID" value="SNR97825.1"/>
    <property type="molecule type" value="Genomic_DNA"/>
</dbReference>
<dbReference type="PANTHER" id="PTHR46470">
    <property type="entry name" value="N-ACYLNEURAMINATE-9-PHOSPHATASE"/>
    <property type="match status" value="1"/>
</dbReference>
<dbReference type="Gene3D" id="3.40.50.1000">
    <property type="entry name" value="HAD superfamily/HAD-like"/>
    <property type="match status" value="1"/>
</dbReference>
<dbReference type="InterPro" id="IPR023198">
    <property type="entry name" value="PGP-like_dom2"/>
</dbReference>
<keyword evidence="6" id="KW-1185">Reference proteome</keyword>
<evidence type="ECO:0000256" key="2">
    <source>
        <dbReference type="ARBA" id="ARBA00022723"/>
    </source>
</evidence>
<dbReference type="GO" id="GO:0044281">
    <property type="term" value="P:small molecule metabolic process"/>
    <property type="evidence" value="ECO:0007669"/>
    <property type="project" value="UniProtKB-ARBA"/>
</dbReference>
<dbReference type="SUPFAM" id="SSF56784">
    <property type="entry name" value="HAD-like"/>
    <property type="match status" value="1"/>
</dbReference>
<keyword evidence="3 5" id="KW-0378">Hydrolase</keyword>
<proteinExistence type="predicted"/>
<dbReference type="InterPro" id="IPR036412">
    <property type="entry name" value="HAD-like_sf"/>
</dbReference>
<name>A0A239AQ74_9FIRM</name>
<evidence type="ECO:0000313" key="6">
    <source>
        <dbReference type="Proteomes" id="UP000198304"/>
    </source>
</evidence>
<organism evidence="5 6">
    <name type="scientific">Anaerovirgula multivorans</name>
    <dbReference type="NCBI Taxonomy" id="312168"/>
    <lineage>
        <taxon>Bacteria</taxon>
        <taxon>Bacillati</taxon>
        <taxon>Bacillota</taxon>
        <taxon>Clostridia</taxon>
        <taxon>Peptostreptococcales</taxon>
        <taxon>Natronincolaceae</taxon>
        <taxon>Anaerovirgula</taxon>
    </lineage>
</organism>
<reference evidence="5 6" key="1">
    <citation type="submission" date="2017-06" db="EMBL/GenBank/DDBJ databases">
        <authorList>
            <person name="Kim H.J."/>
            <person name="Triplett B.A."/>
        </authorList>
    </citation>
    <scope>NUCLEOTIDE SEQUENCE [LARGE SCALE GENOMIC DNA]</scope>
    <source>
        <strain evidence="5 6">SCA</strain>
    </source>
</reference>
<dbReference type="PRINTS" id="PR00413">
    <property type="entry name" value="HADHALOGNASE"/>
</dbReference>
<dbReference type="InterPro" id="IPR006439">
    <property type="entry name" value="HAD-SF_hydro_IA"/>
</dbReference>
<protein>
    <submittedName>
        <fullName evidence="5">Putative hydrolase of the HAD superfamily</fullName>
    </submittedName>
</protein>
<dbReference type="GO" id="GO:0046872">
    <property type="term" value="F:metal ion binding"/>
    <property type="evidence" value="ECO:0007669"/>
    <property type="project" value="UniProtKB-KW"/>
</dbReference>
<dbReference type="InterPro" id="IPR006549">
    <property type="entry name" value="HAD-SF_hydro_IIIA"/>
</dbReference>